<evidence type="ECO:0000313" key="1">
    <source>
        <dbReference type="EMBL" id="SNT26232.1"/>
    </source>
</evidence>
<organism evidence="1 2">
    <name type="scientific">Sphingopyxis indica</name>
    <dbReference type="NCBI Taxonomy" id="436663"/>
    <lineage>
        <taxon>Bacteria</taxon>
        <taxon>Pseudomonadati</taxon>
        <taxon>Pseudomonadota</taxon>
        <taxon>Alphaproteobacteria</taxon>
        <taxon>Sphingomonadales</taxon>
        <taxon>Sphingomonadaceae</taxon>
        <taxon>Sphingopyxis</taxon>
    </lineage>
</organism>
<keyword evidence="2" id="KW-1185">Reference proteome</keyword>
<dbReference type="AlphaFoldDB" id="A0A239L8C2"/>
<sequence length="607" mass="66955">MRVKCPNLSNEAIVSDDPELAAAISSALARRDTYLPVIDGPRLTRPDHAPDVIRRIATISRAGAKSTLLAGLSVAARESLIARLPDNHARVIGFDDVAALSVDPKRVERDRLVWGRDRIGLGLLTALYAGRLIEFTDEVSPRHAVPSKSGHLVICEAHEPVSEVIAANYAYSLNAGLHIFEETDEVEGKALLEALYSIDAPGVNAAAERARLSARMRELVGAVDLPANGSLTFIVRQLPIGIAFPELPGTHLFTYPDLGRAIVNGLAAEQQGTRGTNIAVLVNPQKVAAPEIEAAAKLLPERKIFVRGYEGGGANVRAVSEMVDLFPYDLLLFATHCGDASGYRWTYEYLDSEGINRRLIVDVAIGVGHTDDDDILRVMQYNRFHSLDGVDWNDPVAKADLYVGSAIRDWSELVRDKDFEPIHTEPLDRVLGSAVLAMADNNYLPMPRALACEGSPIIFNNACVSWHELAGRFMFTDARAYIGTLYPVSDIEAEAVAVSILGKHFGKALPHALWSAQNGVYGEGSDRRPYIVSGVYPQRLRSTREDVPRRIISKLWNGLRYWKKRAGEVGEDEPNRKKDFDEIANYYAREFPSFRDRWFARPAKPGN</sequence>
<reference evidence="1 2" key="1">
    <citation type="submission" date="2017-06" db="EMBL/GenBank/DDBJ databases">
        <authorList>
            <person name="Kim H.J."/>
            <person name="Triplett B.A."/>
        </authorList>
    </citation>
    <scope>NUCLEOTIDE SEQUENCE [LARGE SCALE GENOMIC DNA]</scope>
    <source>
        <strain evidence="1 2">DS15</strain>
    </source>
</reference>
<dbReference type="EMBL" id="FZPA01000020">
    <property type="protein sequence ID" value="SNT26232.1"/>
    <property type="molecule type" value="Genomic_DNA"/>
</dbReference>
<dbReference type="Proteomes" id="UP000198339">
    <property type="component" value="Unassembled WGS sequence"/>
</dbReference>
<evidence type="ECO:0000313" key="2">
    <source>
        <dbReference type="Proteomes" id="UP000198339"/>
    </source>
</evidence>
<name>A0A239L8C2_9SPHN</name>
<protein>
    <submittedName>
        <fullName evidence="1">Uncharacterized protein</fullName>
    </submittedName>
</protein>
<proteinExistence type="predicted"/>
<gene>
    <name evidence="1" type="ORF">SAMN06295955_12010</name>
</gene>
<accession>A0A239L8C2</accession>